<dbReference type="Gene3D" id="1.25.40.90">
    <property type="match status" value="1"/>
</dbReference>
<dbReference type="GO" id="GO:0003723">
    <property type="term" value="F:RNA binding"/>
    <property type="evidence" value="ECO:0007669"/>
    <property type="project" value="UniProtKB-UniRule"/>
</dbReference>
<dbReference type="SMART" id="SM00360">
    <property type="entry name" value="RRM"/>
    <property type="match status" value="1"/>
</dbReference>
<dbReference type="PROSITE" id="PS50128">
    <property type="entry name" value="SURP"/>
    <property type="match status" value="1"/>
</dbReference>
<feature type="compositionally biased region" description="Acidic residues" evidence="3">
    <location>
        <begin position="695"/>
        <end position="725"/>
    </location>
</feature>
<dbReference type="Pfam" id="PF00076">
    <property type="entry name" value="RRM_1"/>
    <property type="match status" value="1"/>
</dbReference>
<proteinExistence type="predicted"/>
<evidence type="ECO:0000256" key="3">
    <source>
        <dbReference type="SAM" id="MobiDB-lite"/>
    </source>
</evidence>
<dbReference type="PANTHER" id="PTHR23140">
    <property type="entry name" value="RNA PROCESSING PROTEIN LD23810P"/>
    <property type="match status" value="1"/>
</dbReference>
<dbReference type="STRING" id="743788.S8F7Z4"/>
<dbReference type="GO" id="GO:0005634">
    <property type="term" value="C:nucleus"/>
    <property type="evidence" value="ECO:0007669"/>
    <property type="project" value="TreeGrafter"/>
</dbReference>
<feature type="compositionally biased region" description="Basic residues" evidence="3">
    <location>
        <begin position="333"/>
        <end position="345"/>
    </location>
</feature>
<dbReference type="InterPro" id="IPR035967">
    <property type="entry name" value="SWAP/Surp_sf"/>
</dbReference>
<dbReference type="EMBL" id="KE504173">
    <property type="protein sequence ID" value="EPS97750.1"/>
    <property type="molecule type" value="Genomic_DNA"/>
</dbReference>
<dbReference type="InterPro" id="IPR051485">
    <property type="entry name" value="SR-CTD_assoc_factor"/>
</dbReference>
<evidence type="ECO:0000313" key="7">
    <source>
        <dbReference type="EMBL" id="EPS97750.1"/>
    </source>
</evidence>
<dbReference type="SUPFAM" id="SSF54928">
    <property type="entry name" value="RNA-binding domain, RBD"/>
    <property type="match status" value="1"/>
</dbReference>
<dbReference type="eggNOG" id="KOG0151">
    <property type="taxonomic scope" value="Eukaryota"/>
</dbReference>
<evidence type="ECO:0008006" key="9">
    <source>
        <dbReference type="Google" id="ProtNLM"/>
    </source>
</evidence>
<feature type="compositionally biased region" description="Polar residues" evidence="3">
    <location>
        <begin position="635"/>
        <end position="646"/>
    </location>
</feature>
<evidence type="ECO:0000313" key="8">
    <source>
        <dbReference type="Proteomes" id="UP000015241"/>
    </source>
</evidence>
<dbReference type="InterPro" id="IPR035979">
    <property type="entry name" value="RBD_domain_sf"/>
</dbReference>
<dbReference type="SMART" id="SM00648">
    <property type="entry name" value="SWAP"/>
    <property type="match status" value="1"/>
</dbReference>
<sequence>MDKTKSKLAAFFDNDDDESSFPQKEVDDQKRSVFTQGVVRKSKREKEKEAAEAKRREEEENAAKAYAEFLDAFQGEAVDRKKGGSAFVKAGEGSSYGPSVRSKAPGGQGMRAFEADILPPPSPPPAAPKPKGKRAMDHFLEEIKREQADREARLSRHAIQGRSVTSIAAYEGQSGSKDRGDPQSTNIFVANLPPHVTEQSLGTFFARCGPVGSVKIMWPRGDATQGPGADMTTSRRTKNAGLSGFVSFMKRKDAEAALRELDGFDWGGSVLRVGWSKAVPIAAKPLYVMKKPASRSTSRSRSRSRSRERGYRQRSYSRSRSRSQLRDYDRGSHSRRSRSRSRSRNYPHSPPGVSRRSSSRRRFGSRSPRRSSASPHAVHIGLDEEEISDKFIRLVAAEVKGHDAEYEYSLKERERANPRYAFLKRDHRRNKYYRSLLDRYASVEPEFEDEGYNSVYSTDSAEESEREHCRKNELGKRARKRFEAMLRALSGKRGEIARCMAFSLEHAEASAEVSDIIIASLVVDGTPVPRKVARLHLICDILHNSAAPLPMAWKFRQEFQSRLGLVFDHLSTIYHSFPGRITAETFKKQIIAVVDIWEDWIVFPPEFTAALRARLEGSIVPETTPEDDEVKTTEVKQSTPMTSKFKASSFKPAEEVAKESEPASMDSDEGEQMDLGSDDEDKPNDKVYGALIAADDVDGEPIDDVDGTPLDDVDGIPMDDIDGEPIDGAPLDGEPMQEDIDGVPVDV</sequence>
<dbReference type="InterPro" id="IPR000061">
    <property type="entry name" value="Surp"/>
</dbReference>
<dbReference type="SUPFAM" id="SSF109905">
    <property type="entry name" value="Surp module (SWAP domain)"/>
    <property type="match status" value="1"/>
</dbReference>
<keyword evidence="8" id="KW-1185">Reference proteome</keyword>
<feature type="compositionally biased region" description="Basic and acidic residues" evidence="3">
    <location>
        <begin position="652"/>
        <end position="661"/>
    </location>
</feature>
<dbReference type="Gene3D" id="3.30.70.330">
    <property type="match status" value="1"/>
</dbReference>
<gene>
    <name evidence="7" type="ORF">FOMPIDRAFT_1127990</name>
</gene>
<feature type="domain" description="SURP motif" evidence="5">
    <location>
        <begin position="391"/>
        <end position="433"/>
    </location>
</feature>
<feature type="domain" description="RRM" evidence="4">
    <location>
        <begin position="185"/>
        <end position="278"/>
    </location>
</feature>
<dbReference type="InterPro" id="IPR000504">
    <property type="entry name" value="RRM_dom"/>
</dbReference>
<feature type="region of interest" description="Disordered" evidence="3">
    <location>
        <begin position="88"/>
        <end position="134"/>
    </location>
</feature>
<feature type="region of interest" description="Disordered" evidence="3">
    <location>
        <begin position="165"/>
        <end position="186"/>
    </location>
</feature>
<keyword evidence="1 2" id="KW-0694">RNA-binding</keyword>
<feature type="compositionally biased region" description="Pro residues" evidence="3">
    <location>
        <begin position="118"/>
        <end position="128"/>
    </location>
</feature>
<dbReference type="Proteomes" id="UP000015241">
    <property type="component" value="Unassembled WGS sequence"/>
</dbReference>
<organism evidence="7 8">
    <name type="scientific">Fomitopsis schrenkii</name>
    <name type="common">Brown rot fungus</name>
    <dbReference type="NCBI Taxonomy" id="2126942"/>
    <lineage>
        <taxon>Eukaryota</taxon>
        <taxon>Fungi</taxon>
        <taxon>Dikarya</taxon>
        <taxon>Basidiomycota</taxon>
        <taxon>Agaricomycotina</taxon>
        <taxon>Agaricomycetes</taxon>
        <taxon>Polyporales</taxon>
        <taxon>Fomitopsis</taxon>
    </lineage>
</organism>
<dbReference type="OrthoDB" id="377209at2759"/>
<dbReference type="GO" id="GO:0006396">
    <property type="term" value="P:RNA processing"/>
    <property type="evidence" value="ECO:0007669"/>
    <property type="project" value="InterPro"/>
</dbReference>
<dbReference type="Pfam" id="PF04818">
    <property type="entry name" value="CID"/>
    <property type="match status" value="1"/>
</dbReference>
<name>S8F7Z4_FOMSC</name>
<evidence type="ECO:0000259" key="4">
    <source>
        <dbReference type="PROSITE" id="PS50102"/>
    </source>
</evidence>
<feature type="compositionally biased region" description="Acidic residues" evidence="3">
    <location>
        <begin position="666"/>
        <end position="682"/>
    </location>
</feature>
<dbReference type="InterPro" id="IPR012677">
    <property type="entry name" value="Nucleotide-bd_a/b_plait_sf"/>
</dbReference>
<feature type="region of interest" description="Disordered" evidence="3">
    <location>
        <begin position="290"/>
        <end position="380"/>
    </location>
</feature>
<accession>S8F7Z4</accession>
<feature type="region of interest" description="Disordered" evidence="3">
    <location>
        <begin position="622"/>
        <end position="747"/>
    </location>
</feature>
<dbReference type="InterPro" id="IPR008942">
    <property type="entry name" value="ENTH_VHS"/>
</dbReference>
<reference evidence="7 8" key="1">
    <citation type="journal article" date="2012" name="Science">
        <title>The Paleozoic origin of enzymatic lignin decomposition reconstructed from 31 fungal genomes.</title>
        <authorList>
            <person name="Floudas D."/>
            <person name="Binder M."/>
            <person name="Riley R."/>
            <person name="Barry K."/>
            <person name="Blanchette R.A."/>
            <person name="Henrissat B."/>
            <person name="Martinez A.T."/>
            <person name="Otillar R."/>
            <person name="Spatafora J.W."/>
            <person name="Yadav J.S."/>
            <person name="Aerts A."/>
            <person name="Benoit I."/>
            <person name="Boyd A."/>
            <person name="Carlson A."/>
            <person name="Copeland A."/>
            <person name="Coutinho P.M."/>
            <person name="de Vries R.P."/>
            <person name="Ferreira P."/>
            <person name="Findley K."/>
            <person name="Foster B."/>
            <person name="Gaskell J."/>
            <person name="Glotzer D."/>
            <person name="Gorecki P."/>
            <person name="Heitman J."/>
            <person name="Hesse C."/>
            <person name="Hori C."/>
            <person name="Igarashi K."/>
            <person name="Jurgens J.A."/>
            <person name="Kallen N."/>
            <person name="Kersten P."/>
            <person name="Kohler A."/>
            <person name="Kuees U."/>
            <person name="Kumar T.K.A."/>
            <person name="Kuo A."/>
            <person name="LaButti K."/>
            <person name="Larrondo L.F."/>
            <person name="Lindquist E."/>
            <person name="Ling A."/>
            <person name="Lombard V."/>
            <person name="Lucas S."/>
            <person name="Lundell T."/>
            <person name="Martin R."/>
            <person name="McLaughlin D.J."/>
            <person name="Morgenstern I."/>
            <person name="Morin E."/>
            <person name="Murat C."/>
            <person name="Nagy L.G."/>
            <person name="Nolan M."/>
            <person name="Ohm R.A."/>
            <person name="Patyshakuliyeva A."/>
            <person name="Rokas A."/>
            <person name="Ruiz-Duenas F.J."/>
            <person name="Sabat G."/>
            <person name="Salamov A."/>
            <person name="Samejima M."/>
            <person name="Schmutz J."/>
            <person name="Slot J.C."/>
            <person name="St John F."/>
            <person name="Stenlid J."/>
            <person name="Sun H."/>
            <person name="Sun S."/>
            <person name="Syed K."/>
            <person name="Tsang A."/>
            <person name="Wiebenga A."/>
            <person name="Young D."/>
            <person name="Pisabarro A."/>
            <person name="Eastwood D.C."/>
            <person name="Martin F."/>
            <person name="Cullen D."/>
            <person name="Grigoriev I.V."/>
            <person name="Hibbett D.S."/>
        </authorList>
    </citation>
    <scope>NUCLEOTIDE SEQUENCE</scope>
    <source>
        <strain evidence="8">FP-58527</strain>
    </source>
</reference>
<dbReference type="HOGENOM" id="CLU_010743_3_0_1"/>
<feature type="compositionally biased region" description="Basic residues" evidence="3">
    <location>
        <begin position="357"/>
        <end position="369"/>
    </location>
</feature>
<evidence type="ECO:0000256" key="2">
    <source>
        <dbReference type="PROSITE-ProRule" id="PRU00176"/>
    </source>
</evidence>
<dbReference type="AlphaFoldDB" id="S8F7Z4"/>
<feature type="region of interest" description="Disordered" evidence="3">
    <location>
        <begin position="1"/>
        <end position="60"/>
    </location>
</feature>
<evidence type="ECO:0000256" key="1">
    <source>
        <dbReference type="ARBA" id="ARBA00022884"/>
    </source>
</evidence>
<dbReference type="PROSITE" id="PS50102">
    <property type="entry name" value="RRM"/>
    <property type="match status" value="1"/>
</dbReference>
<feature type="domain" description="CID" evidence="6">
    <location>
        <begin position="474"/>
        <end position="619"/>
    </location>
</feature>
<dbReference type="Pfam" id="PF01805">
    <property type="entry name" value="Surp"/>
    <property type="match status" value="1"/>
</dbReference>
<feature type="compositionally biased region" description="Basic and acidic residues" evidence="3">
    <location>
        <begin position="44"/>
        <end position="60"/>
    </location>
</feature>
<evidence type="ECO:0000259" key="6">
    <source>
        <dbReference type="PROSITE" id="PS51391"/>
    </source>
</evidence>
<dbReference type="PANTHER" id="PTHR23140:SF0">
    <property type="entry name" value="U2 SNRNP-ASSOCIATED SURP MOTIF-CONTAINING PROTEIN"/>
    <property type="match status" value="1"/>
</dbReference>
<dbReference type="SMART" id="SM00582">
    <property type="entry name" value="RPR"/>
    <property type="match status" value="1"/>
</dbReference>
<dbReference type="InParanoid" id="S8F7Z4"/>
<dbReference type="InterPro" id="IPR006569">
    <property type="entry name" value="CID_dom"/>
</dbReference>
<dbReference type="PROSITE" id="PS51391">
    <property type="entry name" value="CID"/>
    <property type="match status" value="1"/>
</dbReference>
<dbReference type="Gene3D" id="1.10.10.790">
    <property type="entry name" value="Surp module"/>
    <property type="match status" value="1"/>
</dbReference>
<protein>
    <recommendedName>
        <fullName evidence="9">CID domain-containing protein</fullName>
    </recommendedName>
</protein>
<evidence type="ECO:0000259" key="5">
    <source>
        <dbReference type="PROSITE" id="PS50128"/>
    </source>
</evidence>